<dbReference type="EMBL" id="CP040916">
    <property type="protein sequence ID" value="QDQ09519.1"/>
    <property type="molecule type" value="Genomic_DNA"/>
</dbReference>
<evidence type="ECO:0000256" key="1">
    <source>
        <dbReference type="SAM" id="MobiDB-lite"/>
    </source>
</evidence>
<name>A0A516R1I4_STRST</name>
<dbReference type="AlphaFoldDB" id="A0A516R1I4"/>
<reference evidence="2 3" key="1">
    <citation type="journal article" date="2019" name="J. Ind. Microbiol. Biotechnol.">
        <title>The complete genomic sequence of Streptomyces spectabilis NRRL-2792 and identification of secondary metabolite biosynthetic gene clusters.</title>
        <authorList>
            <person name="Sinha A."/>
            <person name="Phillips-Salemka S."/>
            <person name="Niraula T.A."/>
            <person name="Short K.A."/>
            <person name="Niraula N.P."/>
        </authorList>
    </citation>
    <scope>NUCLEOTIDE SEQUENCE [LARGE SCALE GENOMIC DNA]</scope>
    <source>
        <strain evidence="2 3">NRRL 2792</strain>
    </source>
</reference>
<proteinExistence type="predicted"/>
<protein>
    <recommendedName>
        <fullName evidence="4">Lipoprotein</fullName>
    </recommendedName>
</protein>
<accession>A0A516R1I4</accession>
<sequence>MRRAMTVMALGLSAVLLTGCGGGDSKKADDTERPAARSSTKPQQDRQAKNDGGAARDGFDGTWKPINKSPIATMTIAGTKVTTTGELACPGTLKPGKKESVLTLNCETKDSGRARGTVELKDGTHLIVSWDGAAWGGYIDSMRPA</sequence>
<organism evidence="2 3">
    <name type="scientific">Streptomyces spectabilis</name>
    <dbReference type="NCBI Taxonomy" id="68270"/>
    <lineage>
        <taxon>Bacteria</taxon>
        <taxon>Bacillati</taxon>
        <taxon>Actinomycetota</taxon>
        <taxon>Actinomycetes</taxon>
        <taxon>Kitasatosporales</taxon>
        <taxon>Streptomycetaceae</taxon>
        <taxon>Streptomyces</taxon>
    </lineage>
</organism>
<feature type="region of interest" description="Disordered" evidence="1">
    <location>
        <begin position="21"/>
        <end position="64"/>
    </location>
</feature>
<evidence type="ECO:0000313" key="3">
    <source>
        <dbReference type="Proteomes" id="UP000316806"/>
    </source>
</evidence>
<dbReference type="PROSITE" id="PS51257">
    <property type="entry name" value="PROKAR_LIPOPROTEIN"/>
    <property type="match status" value="1"/>
</dbReference>
<gene>
    <name evidence="2" type="ORF">FH965_02220</name>
</gene>
<feature type="compositionally biased region" description="Basic and acidic residues" evidence="1">
    <location>
        <begin position="24"/>
        <end position="35"/>
    </location>
</feature>
<evidence type="ECO:0008006" key="4">
    <source>
        <dbReference type="Google" id="ProtNLM"/>
    </source>
</evidence>
<evidence type="ECO:0000313" key="2">
    <source>
        <dbReference type="EMBL" id="QDQ09519.1"/>
    </source>
</evidence>
<dbReference type="RefSeq" id="WP_144001097.1">
    <property type="nucleotide sequence ID" value="NZ_CP040916.1"/>
</dbReference>
<dbReference type="Proteomes" id="UP000316806">
    <property type="component" value="Chromosome"/>
</dbReference>